<reference evidence="4" key="1">
    <citation type="submission" date="2016-10" db="EMBL/GenBank/DDBJ databases">
        <authorList>
            <person name="Varghese N."/>
            <person name="Submissions S."/>
        </authorList>
    </citation>
    <scope>NUCLEOTIDE SEQUENCE [LARGE SCALE GENOMIC DNA]</scope>
    <source>
        <strain evidence="4">DSM 23515</strain>
    </source>
</reference>
<evidence type="ECO:0000259" key="2">
    <source>
        <dbReference type="Pfam" id="PF07885"/>
    </source>
</evidence>
<evidence type="ECO:0000313" key="4">
    <source>
        <dbReference type="Proteomes" id="UP000199116"/>
    </source>
</evidence>
<dbReference type="Proteomes" id="UP000199116">
    <property type="component" value="Unassembled WGS sequence"/>
</dbReference>
<dbReference type="RefSeq" id="WP_093305792.1">
    <property type="nucleotide sequence ID" value="NZ_FOOH01000023.1"/>
</dbReference>
<dbReference type="AlphaFoldDB" id="A0A1I2NLV8"/>
<organism evidence="3 4">
    <name type="scientific">Salegentibacter agarivorans</name>
    <dbReference type="NCBI Taxonomy" id="345907"/>
    <lineage>
        <taxon>Bacteria</taxon>
        <taxon>Pseudomonadati</taxon>
        <taxon>Bacteroidota</taxon>
        <taxon>Flavobacteriia</taxon>
        <taxon>Flavobacteriales</taxon>
        <taxon>Flavobacteriaceae</taxon>
        <taxon>Salegentibacter</taxon>
    </lineage>
</organism>
<dbReference type="InterPro" id="IPR013099">
    <property type="entry name" value="K_chnl_dom"/>
</dbReference>
<name>A0A1I2NLV8_9FLAO</name>
<evidence type="ECO:0000313" key="3">
    <source>
        <dbReference type="EMBL" id="SFG04975.1"/>
    </source>
</evidence>
<proteinExistence type="predicted"/>
<feature type="transmembrane region" description="Helical" evidence="1">
    <location>
        <begin position="105"/>
        <end position="127"/>
    </location>
</feature>
<feature type="transmembrane region" description="Helical" evidence="1">
    <location>
        <begin position="133"/>
        <end position="157"/>
    </location>
</feature>
<dbReference type="Gene3D" id="1.10.287.70">
    <property type="match status" value="1"/>
</dbReference>
<keyword evidence="1" id="KW-1133">Transmembrane helix</keyword>
<keyword evidence="4" id="KW-1185">Reference proteome</keyword>
<keyword evidence="1" id="KW-0472">Membrane</keyword>
<accession>A0A1I2NLV8</accession>
<dbReference type="EMBL" id="FOOH01000023">
    <property type="protein sequence ID" value="SFG04975.1"/>
    <property type="molecule type" value="Genomic_DNA"/>
</dbReference>
<keyword evidence="1" id="KW-0812">Transmembrane</keyword>
<protein>
    <submittedName>
        <fullName evidence="3">Ion channel</fullName>
    </submittedName>
</protein>
<dbReference type="SUPFAM" id="SSF81324">
    <property type="entry name" value="Voltage-gated potassium channels"/>
    <property type="match status" value="1"/>
</dbReference>
<evidence type="ECO:0000256" key="1">
    <source>
        <dbReference type="SAM" id="Phobius"/>
    </source>
</evidence>
<feature type="transmembrane region" description="Helical" evidence="1">
    <location>
        <begin position="62"/>
        <end position="84"/>
    </location>
</feature>
<sequence>MSGILLFIGIVLLLIAIHDFFFTTLSGSGTGFVSRNISILSDKIIQFGVKIFGRKTYNYNGLFVNLMILFFWLLLIWGGLFLVFSSNPEAITNSSGKIANFWERLYFTSYTLSTLGMGNFTPTTAIFEMLTGAFSFFGFIFFTSSMTYFLSVASALVNKRTLSKSIYHLGKTPREIATNILSFDSSFTYQQISELQNLIDKHAVNHHAYPVVHFYRQSKKRDSFSINIARLDEALSILLYSIEENKYREELNVLRSSLSDFLEAMEKNFASNLLIGDNAGESYNFPSLNSKKVEKDLQKRRNILEGLFRSENYTWEDIFAKS</sequence>
<gene>
    <name evidence="3" type="ORF">SAMN04488033_12340</name>
</gene>
<feature type="domain" description="Potassium channel" evidence="2">
    <location>
        <begin position="74"/>
        <end position="152"/>
    </location>
</feature>
<dbReference type="Pfam" id="PF07885">
    <property type="entry name" value="Ion_trans_2"/>
    <property type="match status" value="1"/>
</dbReference>